<name>A0ACC1REG1_9HYPO</name>
<accession>A0ACC1REG1</accession>
<proteinExistence type="predicted"/>
<sequence length="188" mass="20308">MDPGERFWRFFGCEGVGFGEAWASATVSGWWLPRRSSSAQCLAHSAQGALSASAMLLDSSVTLSTEAKAFENLLKPGTQNVQIGWASVPPTARIRTPVETSLLQVSTTETRRSSKQLEVDPKVARTVPLIVEATGRPGMPLPWRPSVTTHNGHNTTLWVCIPVMQRPGTLSLAEVGTKPQMALGLQLD</sequence>
<reference evidence="1" key="1">
    <citation type="submission" date="2022-08" db="EMBL/GenBank/DDBJ databases">
        <title>Genome Sequence of Fusarium decemcellulare.</title>
        <authorList>
            <person name="Buettner E."/>
        </authorList>
    </citation>
    <scope>NUCLEOTIDE SEQUENCE</scope>
    <source>
        <strain evidence="1">Babe19</strain>
    </source>
</reference>
<organism evidence="1 2">
    <name type="scientific">Fusarium decemcellulare</name>
    <dbReference type="NCBI Taxonomy" id="57161"/>
    <lineage>
        <taxon>Eukaryota</taxon>
        <taxon>Fungi</taxon>
        <taxon>Dikarya</taxon>
        <taxon>Ascomycota</taxon>
        <taxon>Pezizomycotina</taxon>
        <taxon>Sordariomycetes</taxon>
        <taxon>Hypocreomycetidae</taxon>
        <taxon>Hypocreales</taxon>
        <taxon>Nectriaceae</taxon>
        <taxon>Fusarium</taxon>
        <taxon>Fusarium decemcellulare species complex</taxon>
    </lineage>
</organism>
<gene>
    <name evidence="1" type="ORF">NM208_g15116</name>
</gene>
<evidence type="ECO:0000313" key="1">
    <source>
        <dbReference type="EMBL" id="KAJ3513906.1"/>
    </source>
</evidence>
<dbReference type="Proteomes" id="UP001148629">
    <property type="component" value="Unassembled WGS sequence"/>
</dbReference>
<evidence type="ECO:0000313" key="2">
    <source>
        <dbReference type="Proteomes" id="UP001148629"/>
    </source>
</evidence>
<comment type="caution">
    <text evidence="1">The sequence shown here is derived from an EMBL/GenBank/DDBJ whole genome shotgun (WGS) entry which is preliminary data.</text>
</comment>
<protein>
    <submittedName>
        <fullName evidence="1">Uncharacterized protein</fullName>
    </submittedName>
</protein>
<dbReference type="EMBL" id="JANRMS010003883">
    <property type="protein sequence ID" value="KAJ3513906.1"/>
    <property type="molecule type" value="Genomic_DNA"/>
</dbReference>
<keyword evidence="2" id="KW-1185">Reference proteome</keyword>